<feature type="domain" description="HTH lacI-type" evidence="4">
    <location>
        <begin position="5"/>
        <end position="59"/>
    </location>
</feature>
<name>A0A4Q9B996_9BACT</name>
<dbReference type="CDD" id="cd01392">
    <property type="entry name" value="HTH_LacI"/>
    <property type="match status" value="1"/>
</dbReference>
<reference evidence="5 6" key="1">
    <citation type="submission" date="2019-02" db="EMBL/GenBank/DDBJ databases">
        <title>Genome of a new Bacteroidetes strain.</title>
        <authorList>
            <person name="Pitt A."/>
        </authorList>
    </citation>
    <scope>NUCLEOTIDE SEQUENCE [LARGE SCALE GENOMIC DNA]</scope>
    <source>
        <strain evidence="5 6">103A-SOEBACH</strain>
    </source>
</reference>
<dbReference type="GO" id="GO:0000976">
    <property type="term" value="F:transcription cis-regulatory region binding"/>
    <property type="evidence" value="ECO:0007669"/>
    <property type="project" value="TreeGrafter"/>
</dbReference>
<dbReference type="AlphaFoldDB" id="A0A4Q9B996"/>
<dbReference type="InterPro" id="IPR010982">
    <property type="entry name" value="Lambda_DNA-bd_dom_sf"/>
</dbReference>
<evidence type="ECO:0000313" key="6">
    <source>
        <dbReference type="Proteomes" id="UP000293583"/>
    </source>
</evidence>
<dbReference type="Pfam" id="PF13377">
    <property type="entry name" value="Peripla_BP_3"/>
    <property type="match status" value="1"/>
</dbReference>
<dbReference type="Gene3D" id="1.10.260.40">
    <property type="entry name" value="lambda repressor-like DNA-binding domains"/>
    <property type="match status" value="1"/>
</dbReference>
<dbReference type="PANTHER" id="PTHR30146:SF109">
    <property type="entry name" value="HTH-TYPE TRANSCRIPTIONAL REGULATOR GALS"/>
    <property type="match status" value="1"/>
</dbReference>
<dbReference type="InterPro" id="IPR046335">
    <property type="entry name" value="LacI/GalR-like_sensor"/>
</dbReference>
<gene>
    <name evidence="5" type="ORF">EWU20_10590</name>
</gene>
<sequence length="340" mass="37894">MRHQVTIKDIAKQLGVSVATVSRALRDLPDIHPDTKKLVLDLAKELDYQPNVLATSLVKSKTKTLGLIVPDLGYYFFSTVVKAVEDAAIAAGYSLLIAQTQESFERELTNIQNLSRSQVEGIIISLSRETVNFEHLTRLQRRGIPLVFFDRDSEEIDASKVMVDNEQSAYEAVKHLIENGCKRIAFLAGPKNVSVSNQRRLGYSRALQEAGIEADPSLIIHSDYFQDSAIAKTHQLMKEPNRPDGILVVSDRLAIGVLIALRELNISIPEEVKIVSFNNEPICSLVSPTISSIAQPLEEIGRLSVELLIEQIEHKTDNPVPRVEVLKTKLIVRESSVRKK</sequence>
<organism evidence="5 6">
    <name type="scientific">Aquirufa antheringensis</name>
    <dbReference type="NCBI Taxonomy" id="2516559"/>
    <lineage>
        <taxon>Bacteria</taxon>
        <taxon>Pseudomonadati</taxon>
        <taxon>Bacteroidota</taxon>
        <taxon>Cytophagia</taxon>
        <taxon>Cytophagales</taxon>
        <taxon>Flectobacillaceae</taxon>
        <taxon>Aquirufa</taxon>
    </lineage>
</organism>
<evidence type="ECO:0000256" key="1">
    <source>
        <dbReference type="ARBA" id="ARBA00023015"/>
    </source>
</evidence>
<proteinExistence type="predicted"/>
<evidence type="ECO:0000313" key="5">
    <source>
        <dbReference type="EMBL" id="TBH71201.1"/>
    </source>
</evidence>
<keyword evidence="2" id="KW-0238">DNA-binding</keyword>
<dbReference type="SUPFAM" id="SSF47413">
    <property type="entry name" value="lambda repressor-like DNA-binding domains"/>
    <property type="match status" value="1"/>
</dbReference>
<accession>A0A4Q9B996</accession>
<dbReference type="SUPFAM" id="SSF53822">
    <property type="entry name" value="Periplasmic binding protein-like I"/>
    <property type="match status" value="1"/>
</dbReference>
<dbReference type="CDD" id="cd06267">
    <property type="entry name" value="PBP1_LacI_sugar_binding-like"/>
    <property type="match status" value="1"/>
</dbReference>
<dbReference type="EMBL" id="SEWY01000005">
    <property type="protein sequence ID" value="TBH71201.1"/>
    <property type="molecule type" value="Genomic_DNA"/>
</dbReference>
<keyword evidence="6" id="KW-1185">Reference proteome</keyword>
<dbReference type="InterPro" id="IPR028082">
    <property type="entry name" value="Peripla_BP_I"/>
</dbReference>
<dbReference type="GO" id="GO:0003700">
    <property type="term" value="F:DNA-binding transcription factor activity"/>
    <property type="evidence" value="ECO:0007669"/>
    <property type="project" value="TreeGrafter"/>
</dbReference>
<evidence type="ECO:0000256" key="3">
    <source>
        <dbReference type="ARBA" id="ARBA00023163"/>
    </source>
</evidence>
<dbReference type="Pfam" id="PF00356">
    <property type="entry name" value="LacI"/>
    <property type="match status" value="1"/>
</dbReference>
<dbReference type="InterPro" id="IPR000843">
    <property type="entry name" value="HTH_LacI"/>
</dbReference>
<dbReference type="Gene3D" id="3.40.50.2300">
    <property type="match status" value="2"/>
</dbReference>
<keyword evidence="1" id="KW-0805">Transcription regulation</keyword>
<protein>
    <submittedName>
        <fullName evidence="5">LacI family transcriptional regulator</fullName>
    </submittedName>
</protein>
<dbReference type="OrthoDB" id="833520at2"/>
<dbReference type="SMART" id="SM00354">
    <property type="entry name" value="HTH_LACI"/>
    <property type="match status" value="1"/>
</dbReference>
<dbReference type="PROSITE" id="PS50932">
    <property type="entry name" value="HTH_LACI_2"/>
    <property type="match status" value="1"/>
</dbReference>
<comment type="caution">
    <text evidence="5">The sequence shown here is derived from an EMBL/GenBank/DDBJ whole genome shotgun (WGS) entry which is preliminary data.</text>
</comment>
<evidence type="ECO:0000256" key="2">
    <source>
        <dbReference type="ARBA" id="ARBA00023125"/>
    </source>
</evidence>
<keyword evidence="3" id="KW-0804">Transcription</keyword>
<evidence type="ECO:0000259" key="4">
    <source>
        <dbReference type="PROSITE" id="PS50932"/>
    </source>
</evidence>
<dbReference type="RefSeq" id="WP_130896423.1">
    <property type="nucleotide sequence ID" value="NZ_CP049835.1"/>
</dbReference>
<dbReference type="PANTHER" id="PTHR30146">
    <property type="entry name" value="LACI-RELATED TRANSCRIPTIONAL REPRESSOR"/>
    <property type="match status" value="1"/>
</dbReference>
<dbReference type="Proteomes" id="UP000293583">
    <property type="component" value="Unassembled WGS sequence"/>
</dbReference>